<keyword evidence="2" id="KW-1185">Reference proteome</keyword>
<dbReference type="OrthoDB" id="10000833at2"/>
<evidence type="ECO:0000313" key="2">
    <source>
        <dbReference type="Proteomes" id="UP000007382"/>
    </source>
</evidence>
<reference evidence="1 2" key="1">
    <citation type="journal article" date="2012" name="J. Bacteriol.">
        <title>Complete Genome Sequence of Leptospirillum ferrooxidans Strain C2-3, Isolated from a Fresh Volcanic Ash Deposit on the Island of Miyake, Japan.</title>
        <authorList>
            <person name="Fujimura R."/>
            <person name="Sato Y."/>
            <person name="Nishizawa T."/>
            <person name="Oshima K."/>
            <person name="Kim S.-W."/>
            <person name="Hattori M."/>
            <person name="Kamijo T."/>
            <person name="Ohta H."/>
        </authorList>
    </citation>
    <scope>NUCLEOTIDE SEQUENCE [LARGE SCALE GENOMIC DNA]</scope>
    <source>
        <strain evidence="1 2">C2-3</strain>
    </source>
</reference>
<evidence type="ECO:0000313" key="1">
    <source>
        <dbReference type="EMBL" id="BAM07667.1"/>
    </source>
</evidence>
<dbReference type="PATRIC" id="fig|1162668.3.peg.2361"/>
<organism evidence="1 2">
    <name type="scientific">Leptospirillum ferrooxidans (strain C2-3)</name>
    <dbReference type="NCBI Taxonomy" id="1162668"/>
    <lineage>
        <taxon>Bacteria</taxon>
        <taxon>Pseudomonadati</taxon>
        <taxon>Nitrospirota</taxon>
        <taxon>Nitrospiria</taxon>
        <taxon>Nitrospirales</taxon>
        <taxon>Nitrospiraceae</taxon>
        <taxon>Leptospirillum</taxon>
    </lineage>
</organism>
<accession>I0IQW8</accession>
<dbReference type="KEGG" id="lfc:LFE_1992"/>
<sequence>MRLVMVRLESLGDGTVICSDIIDPLGRLLLKAPKPLDPLTKKTLLNRGITEVVVEDTRVQSQVEDLQDIAMEIELLKKRLFRLSESPAGEELRGVILETVESFYAKNHHPSS</sequence>
<dbReference type="AlphaFoldDB" id="I0IQW8"/>
<name>I0IQW8_LEPFC</name>
<gene>
    <name evidence="1" type="ordered locus">LFE_1992</name>
</gene>
<protein>
    <submittedName>
        <fullName evidence="1">Uncharacterized protein</fullName>
    </submittedName>
</protein>
<dbReference type="HOGENOM" id="CLU_2142785_0_0_0"/>
<dbReference type="EMBL" id="AP012342">
    <property type="protein sequence ID" value="BAM07667.1"/>
    <property type="molecule type" value="Genomic_DNA"/>
</dbReference>
<dbReference type="Proteomes" id="UP000007382">
    <property type="component" value="Chromosome"/>
</dbReference>
<proteinExistence type="predicted"/>
<reference evidence="2" key="2">
    <citation type="submission" date="2012-03" db="EMBL/GenBank/DDBJ databases">
        <title>The complete genome sequence of the pioneer microbe on fresh volcanic deposit, Leptospirillum ferrooxidans strain C2-3.</title>
        <authorList>
            <person name="Fujimura R."/>
            <person name="Sato Y."/>
            <person name="Nishizawa T."/>
            <person name="Nanba K."/>
            <person name="Oshima K."/>
            <person name="Hattori M."/>
            <person name="Kamijo T."/>
            <person name="Ohta H."/>
        </authorList>
    </citation>
    <scope>NUCLEOTIDE SEQUENCE [LARGE SCALE GENOMIC DNA]</scope>
    <source>
        <strain evidence="2">C2-3</strain>
    </source>
</reference>
<dbReference type="RefSeq" id="WP_014450151.1">
    <property type="nucleotide sequence ID" value="NC_017094.1"/>
</dbReference>